<accession>A0ABS2NWP3</accession>
<sequence length="144" mass="16250">MKHAILAIVVCSFFIAGCGADKDLTGQREVENGTRLIGVTDDDGSYEEHKDSNDFNTNQNPNFLDLTEERPDYGDDQEKFAEVITLNSDLEPGPVSITGDHARVTAYSNGSLSKEEKDKVERTLKRKFIDVMPRYRVHLTIKER</sequence>
<organism evidence="2 3">
    <name type="scientific">Sutcliffiella tianshenii</name>
    <dbReference type="NCBI Taxonomy" id="1463404"/>
    <lineage>
        <taxon>Bacteria</taxon>
        <taxon>Bacillati</taxon>
        <taxon>Bacillota</taxon>
        <taxon>Bacilli</taxon>
        <taxon>Bacillales</taxon>
        <taxon>Bacillaceae</taxon>
        <taxon>Sutcliffiella</taxon>
    </lineage>
</organism>
<dbReference type="RefSeq" id="WP_204413046.1">
    <property type="nucleotide sequence ID" value="NZ_JAFBED010000001.1"/>
</dbReference>
<dbReference type="PROSITE" id="PS51257">
    <property type="entry name" value="PROKAR_LIPOPROTEIN"/>
    <property type="match status" value="1"/>
</dbReference>
<gene>
    <name evidence="2" type="ORF">JOC95_000507</name>
</gene>
<feature type="region of interest" description="Disordered" evidence="1">
    <location>
        <begin position="37"/>
        <end position="63"/>
    </location>
</feature>
<evidence type="ECO:0000313" key="3">
    <source>
        <dbReference type="Proteomes" id="UP000737402"/>
    </source>
</evidence>
<dbReference type="EMBL" id="JAFBED010000001">
    <property type="protein sequence ID" value="MBM7618665.1"/>
    <property type="molecule type" value="Genomic_DNA"/>
</dbReference>
<comment type="caution">
    <text evidence="2">The sequence shown here is derived from an EMBL/GenBank/DDBJ whole genome shotgun (WGS) entry which is preliminary data.</text>
</comment>
<protein>
    <submittedName>
        <fullName evidence="2">Uncharacterized protein</fullName>
    </submittedName>
</protein>
<keyword evidence="3" id="KW-1185">Reference proteome</keyword>
<proteinExistence type="predicted"/>
<name>A0ABS2NWP3_9BACI</name>
<evidence type="ECO:0000256" key="1">
    <source>
        <dbReference type="SAM" id="MobiDB-lite"/>
    </source>
</evidence>
<evidence type="ECO:0000313" key="2">
    <source>
        <dbReference type="EMBL" id="MBM7618665.1"/>
    </source>
</evidence>
<reference evidence="2 3" key="1">
    <citation type="submission" date="2021-01" db="EMBL/GenBank/DDBJ databases">
        <title>Genomic Encyclopedia of Type Strains, Phase IV (KMG-IV): sequencing the most valuable type-strain genomes for metagenomic binning, comparative biology and taxonomic classification.</title>
        <authorList>
            <person name="Goeker M."/>
        </authorList>
    </citation>
    <scope>NUCLEOTIDE SEQUENCE [LARGE SCALE GENOMIC DNA]</scope>
    <source>
        <strain evidence="2 3">DSM 25879</strain>
    </source>
</reference>
<dbReference type="Proteomes" id="UP000737402">
    <property type="component" value="Unassembled WGS sequence"/>
</dbReference>